<dbReference type="InterPro" id="IPR003170">
    <property type="entry name" value="MurB"/>
</dbReference>
<feature type="active site" evidence="19">
    <location>
        <position position="332"/>
    </location>
</feature>
<comment type="similarity">
    <text evidence="19">Belongs to the MurB family.</text>
</comment>
<evidence type="ECO:0000256" key="9">
    <source>
        <dbReference type="ARBA" id="ARBA00022630"/>
    </source>
</evidence>
<keyword evidence="12 19" id="KW-0133">Cell shape</keyword>
<dbReference type="InterPro" id="IPR016166">
    <property type="entry name" value="FAD-bd_PCMH"/>
</dbReference>
<keyword evidence="10 19" id="KW-0274">FAD</keyword>
<dbReference type="PANTHER" id="PTHR21071">
    <property type="entry name" value="UDP-N-ACETYLENOLPYRUVOYLGLUCOSAMINE REDUCTASE"/>
    <property type="match status" value="1"/>
</dbReference>
<dbReference type="InterPro" id="IPR016167">
    <property type="entry name" value="FAD-bd_PCMH_sub1"/>
</dbReference>
<evidence type="ECO:0000256" key="17">
    <source>
        <dbReference type="ARBA" id="ARBA00031026"/>
    </source>
</evidence>
<dbReference type="NCBIfam" id="TIGR00179">
    <property type="entry name" value="murB"/>
    <property type="match status" value="1"/>
</dbReference>
<proteinExistence type="inferred from homology"/>
<evidence type="ECO:0000256" key="18">
    <source>
        <dbReference type="ARBA" id="ARBA00048914"/>
    </source>
</evidence>
<evidence type="ECO:0000259" key="20">
    <source>
        <dbReference type="PROSITE" id="PS51387"/>
    </source>
</evidence>
<reference evidence="21 22" key="1">
    <citation type="submission" date="2019-02" db="EMBL/GenBank/DDBJ databases">
        <title>Isolation and identification of novel species under the genus Muribaculum.</title>
        <authorList>
            <person name="Miyake S."/>
            <person name="Ding Y."/>
            <person name="Low A."/>
            <person name="Soh M."/>
            <person name="Seedorf H."/>
        </authorList>
    </citation>
    <scope>NUCLEOTIDE SEQUENCE [LARGE SCALE GENOMIC DNA]</scope>
    <source>
        <strain evidence="21 22">TLL-A4</strain>
    </source>
</reference>
<comment type="function">
    <text evidence="2 19">Cell wall formation.</text>
</comment>
<evidence type="ECO:0000256" key="4">
    <source>
        <dbReference type="ARBA" id="ARBA00004752"/>
    </source>
</evidence>
<evidence type="ECO:0000256" key="11">
    <source>
        <dbReference type="ARBA" id="ARBA00022857"/>
    </source>
</evidence>
<keyword evidence="14 19" id="KW-0560">Oxidoreductase</keyword>
<dbReference type="NCBIfam" id="NF000755">
    <property type="entry name" value="PRK00046.1"/>
    <property type="match status" value="1"/>
</dbReference>
<keyword evidence="7 19" id="KW-0963">Cytoplasm</keyword>
<sequence length="336" mass="37493">MLLIQDFDLSSATTFHLPARARWMAEYDSVDQLRSILADSQFATMKRLHIGAGSNLLFTKSFDGLVLHSAMKGMSTVADDGESVIIRAESGIVWDDFVQHCVDSNLYGAENLSYIPGEVGASAVQNIGAYGVEVKDLIVKVEALDTFTSGMVTFTADECRYGYRDSLFKRPDLAGRYIITAVHYRLWHTPRYTLDYGPLKELREVTYLTPATVRNRVIEIRRSKLPEPSELGSAGSFFKNPVIDKSMWRHIQSSYPEAPHYDVDDNLVKVPAGWLIETSGLKGAVEGGAMVYQRQCLVIVNTGNATSDDVVKLYRRVQATVYDRFGIMLSPEVNVI</sequence>
<dbReference type="Proteomes" id="UP000297031">
    <property type="component" value="Chromosome"/>
</dbReference>
<dbReference type="OrthoDB" id="9804753at2"/>
<organism evidence="21 22">
    <name type="scientific">Muribaculum gordoncarteri</name>
    <dbReference type="NCBI Taxonomy" id="2530390"/>
    <lineage>
        <taxon>Bacteria</taxon>
        <taxon>Pseudomonadati</taxon>
        <taxon>Bacteroidota</taxon>
        <taxon>Bacteroidia</taxon>
        <taxon>Bacteroidales</taxon>
        <taxon>Muribaculaceae</taxon>
        <taxon>Muribaculum</taxon>
    </lineage>
</organism>
<evidence type="ECO:0000313" key="22">
    <source>
        <dbReference type="Proteomes" id="UP000297031"/>
    </source>
</evidence>
<evidence type="ECO:0000256" key="10">
    <source>
        <dbReference type="ARBA" id="ARBA00022827"/>
    </source>
</evidence>
<dbReference type="RefSeq" id="WP_136409799.1">
    <property type="nucleotide sequence ID" value="NZ_CANQMU010000011.1"/>
</dbReference>
<evidence type="ECO:0000256" key="3">
    <source>
        <dbReference type="ARBA" id="ARBA00004496"/>
    </source>
</evidence>
<comment type="pathway">
    <text evidence="4 19">Cell wall biogenesis; peptidoglycan biosynthesis.</text>
</comment>
<dbReference type="Gene3D" id="3.30.43.10">
    <property type="entry name" value="Uridine Diphospho-n-acetylenolpyruvylglucosamine Reductase, domain 2"/>
    <property type="match status" value="1"/>
</dbReference>
<keyword evidence="9 19" id="KW-0285">Flavoprotein</keyword>
<dbReference type="SUPFAM" id="SSF56176">
    <property type="entry name" value="FAD-binding/transporter-associated domain-like"/>
    <property type="match status" value="1"/>
</dbReference>
<dbReference type="GO" id="GO:0071555">
    <property type="term" value="P:cell wall organization"/>
    <property type="evidence" value="ECO:0007669"/>
    <property type="project" value="UniProtKB-KW"/>
</dbReference>
<dbReference type="Pfam" id="PF02873">
    <property type="entry name" value="MurB_C"/>
    <property type="match status" value="1"/>
</dbReference>
<dbReference type="GO" id="GO:0051301">
    <property type="term" value="P:cell division"/>
    <property type="evidence" value="ECO:0007669"/>
    <property type="project" value="UniProtKB-KW"/>
</dbReference>
<evidence type="ECO:0000256" key="14">
    <source>
        <dbReference type="ARBA" id="ARBA00023002"/>
    </source>
</evidence>
<name>A0A4P7VMB5_9BACT</name>
<dbReference type="Pfam" id="PF01565">
    <property type="entry name" value="FAD_binding_4"/>
    <property type="match status" value="1"/>
</dbReference>
<dbReference type="PROSITE" id="PS51387">
    <property type="entry name" value="FAD_PCMH"/>
    <property type="match status" value="1"/>
</dbReference>
<keyword evidence="22" id="KW-1185">Reference proteome</keyword>
<dbReference type="EMBL" id="CP039393">
    <property type="protein sequence ID" value="QCD34941.1"/>
    <property type="molecule type" value="Genomic_DNA"/>
</dbReference>
<dbReference type="UniPathway" id="UPA00219"/>
<protein>
    <recommendedName>
        <fullName evidence="6 19">UDP-N-acetylenolpyruvoylglucosamine reductase</fullName>
        <ecNumber evidence="5 19">1.3.1.98</ecNumber>
    </recommendedName>
    <alternativeName>
        <fullName evidence="17 19">UDP-N-acetylmuramate dehydrogenase</fullName>
    </alternativeName>
</protein>
<keyword evidence="8 19" id="KW-0132">Cell division</keyword>
<accession>A0A4P7VMB5</accession>
<feature type="domain" description="FAD-binding PCMH-type" evidence="20">
    <location>
        <begin position="16"/>
        <end position="189"/>
    </location>
</feature>
<keyword evidence="16 19" id="KW-0961">Cell wall biogenesis/degradation</keyword>
<evidence type="ECO:0000256" key="12">
    <source>
        <dbReference type="ARBA" id="ARBA00022960"/>
    </source>
</evidence>
<evidence type="ECO:0000256" key="19">
    <source>
        <dbReference type="HAMAP-Rule" id="MF_00037"/>
    </source>
</evidence>
<evidence type="ECO:0000256" key="8">
    <source>
        <dbReference type="ARBA" id="ARBA00022618"/>
    </source>
</evidence>
<dbReference type="Gene3D" id="3.90.78.10">
    <property type="entry name" value="UDP-N-acetylenolpyruvoylglucosamine reductase, C-terminal domain"/>
    <property type="match status" value="1"/>
</dbReference>
<evidence type="ECO:0000256" key="13">
    <source>
        <dbReference type="ARBA" id="ARBA00022984"/>
    </source>
</evidence>
<keyword evidence="11 19" id="KW-0521">NADP</keyword>
<evidence type="ECO:0000256" key="2">
    <source>
        <dbReference type="ARBA" id="ARBA00003921"/>
    </source>
</evidence>
<dbReference type="HAMAP" id="MF_00037">
    <property type="entry name" value="MurB"/>
    <property type="match status" value="1"/>
</dbReference>
<comment type="catalytic activity">
    <reaction evidence="18 19">
        <text>UDP-N-acetyl-alpha-D-muramate + NADP(+) = UDP-N-acetyl-3-O-(1-carboxyvinyl)-alpha-D-glucosamine + NADPH + H(+)</text>
        <dbReference type="Rhea" id="RHEA:12248"/>
        <dbReference type="ChEBI" id="CHEBI:15378"/>
        <dbReference type="ChEBI" id="CHEBI:57783"/>
        <dbReference type="ChEBI" id="CHEBI:58349"/>
        <dbReference type="ChEBI" id="CHEBI:68483"/>
        <dbReference type="ChEBI" id="CHEBI:70757"/>
        <dbReference type="EC" id="1.3.1.98"/>
    </reaction>
</comment>
<dbReference type="SUPFAM" id="SSF56194">
    <property type="entry name" value="Uridine diphospho-N-Acetylenolpyruvylglucosamine reductase, MurB, C-terminal domain"/>
    <property type="match status" value="1"/>
</dbReference>
<dbReference type="InterPro" id="IPR016169">
    <property type="entry name" value="FAD-bd_PCMH_sub2"/>
</dbReference>
<dbReference type="InterPro" id="IPR036318">
    <property type="entry name" value="FAD-bd_PCMH-like_sf"/>
</dbReference>
<evidence type="ECO:0000256" key="15">
    <source>
        <dbReference type="ARBA" id="ARBA00023306"/>
    </source>
</evidence>
<dbReference type="GO" id="GO:0008762">
    <property type="term" value="F:UDP-N-acetylmuramate dehydrogenase activity"/>
    <property type="evidence" value="ECO:0007669"/>
    <property type="project" value="UniProtKB-UniRule"/>
</dbReference>
<dbReference type="EC" id="1.3.1.98" evidence="5 19"/>
<feature type="active site" evidence="19">
    <location>
        <position position="164"/>
    </location>
</feature>
<dbReference type="InterPro" id="IPR036635">
    <property type="entry name" value="MurB_C_sf"/>
</dbReference>
<comment type="cofactor">
    <cofactor evidence="1 19">
        <name>FAD</name>
        <dbReference type="ChEBI" id="CHEBI:57692"/>
    </cofactor>
</comment>
<dbReference type="PANTHER" id="PTHR21071:SF4">
    <property type="entry name" value="UDP-N-ACETYLENOLPYRUVOYLGLUCOSAMINE REDUCTASE"/>
    <property type="match status" value="1"/>
</dbReference>
<dbReference type="InterPro" id="IPR011601">
    <property type="entry name" value="MurB_C"/>
</dbReference>
<dbReference type="KEGG" id="mgod:E7746_03115"/>
<dbReference type="GO" id="GO:0005829">
    <property type="term" value="C:cytosol"/>
    <property type="evidence" value="ECO:0007669"/>
    <property type="project" value="TreeGrafter"/>
</dbReference>
<evidence type="ECO:0000256" key="16">
    <source>
        <dbReference type="ARBA" id="ARBA00023316"/>
    </source>
</evidence>
<dbReference type="Gene3D" id="3.30.465.10">
    <property type="match status" value="1"/>
</dbReference>
<evidence type="ECO:0000256" key="1">
    <source>
        <dbReference type="ARBA" id="ARBA00001974"/>
    </source>
</evidence>
<evidence type="ECO:0000256" key="5">
    <source>
        <dbReference type="ARBA" id="ARBA00012518"/>
    </source>
</evidence>
<evidence type="ECO:0000313" key="21">
    <source>
        <dbReference type="EMBL" id="QCD34941.1"/>
    </source>
</evidence>
<dbReference type="GO" id="GO:0009252">
    <property type="term" value="P:peptidoglycan biosynthetic process"/>
    <property type="evidence" value="ECO:0007669"/>
    <property type="project" value="UniProtKB-UniRule"/>
</dbReference>
<dbReference type="AlphaFoldDB" id="A0A4P7VMB5"/>
<dbReference type="InterPro" id="IPR006094">
    <property type="entry name" value="Oxid_FAD_bind_N"/>
</dbReference>
<comment type="subcellular location">
    <subcellularLocation>
        <location evidence="3 19">Cytoplasm</location>
    </subcellularLocation>
</comment>
<dbReference type="GO" id="GO:0071949">
    <property type="term" value="F:FAD binding"/>
    <property type="evidence" value="ECO:0007669"/>
    <property type="project" value="InterPro"/>
</dbReference>
<feature type="active site" description="Proton donor" evidence="19">
    <location>
        <position position="236"/>
    </location>
</feature>
<evidence type="ECO:0000256" key="6">
    <source>
        <dbReference type="ARBA" id="ARBA00015188"/>
    </source>
</evidence>
<evidence type="ECO:0000256" key="7">
    <source>
        <dbReference type="ARBA" id="ARBA00022490"/>
    </source>
</evidence>
<keyword evidence="15 19" id="KW-0131">Cell cycle</keyword>
<keyword evidence="13 19" id="KW-0573">Peptidoglycan synthesis</keyword>
<gene>
    <name evidence="19 21" type="primary">murB</name>
    <name evidence="21" type="ORF">E7746_03115</name>
</gene>
<dbReference type="GO" id="GO:0008360">
    <property type="term" value="P:regulation of cell shape"/>
    <property type="evidence" value="ECO:0007669"/>
    <property type="project" value="UniProtKB-KW"/>
</dbReference>